<name>A0ABV6LYU4_9ACTN</name>
<dbReference type="Pfam" id="PF00501">
    <property type="entry name" value="AMP-binding"/>
    <property type="match status" value="1"/>
</dbReference>
<evidence type="ECO:0000259" key="2">
    <source>
        <dbReference type="Pfam" id="PF13193"/>
    </source>
</evidence>
<dbReference type="InterPro" id="IPR010071">
    <property type="entry name" value="AA_adenyl_dom"/>
</dbReference>
<dbReference type="PANTHER" id="PTHR45527">
    <property type="entry name" value="NONRIBOSOMAL PEPTIDE SYNTHETASE"/>
    <property type="match status" value="1"/>
</dbReference>
<dbReference type="Pfam" id="PF13193">
    <property type="entry name" value="AMP-binding_C"/>
    <property type="match status" value="1"/>
</dbReference>
<protein>
    <submittedName>
        <fullName evidence="3">Amino acid adenylation domain-containing protein</fullName>
    </submittedName>
</protein>
<organism evidence="3 4">
    <name type="scientific">Phytohabitans kaempferiae</name>
    <dbReference type="NCBI Taxonomy" id="1620943"/>
    <lineage>
        <taxon>Bacteria</taxon>
        <taxon>Bacillati</taxon>
        <taxon>Actinomycetota</taxon>
        <taxon>Actinomycetes</taxon>
        <taxon>Micromonosporales</taxon>
        <taxon>Micromonosporaceae</taxon>
    </lineage>
</organism>
<dbReference type="Gene3D" id="3.30.300.30">
    <property type="match status" value="1"/>
</dbReference>
<dbReference type="InterPro" id="IPR025110">
    <property type="entry name" value="AMP-bd_C"/>
</dbReference>
<comment type="caution">
    <text evidence="3">The sequence shown here is derived from an EMBL/GenBank/DDBJ whole genome shotgun (WGS) entry which is preliminary data.</text>
</comment>
<dbReference type="InterPro" id="IPR042099">
    <property type="entry name" value="ANL_N_sf"/>
</dbReference>
<sequence length="519" mass="55935">MLPGSCLHTIFRVRARENPERIALSTVDERISYGELDARSDRLASHLVDLGVGPDVMVALCARRGPEAIVGMLGILKAGGAYVPIDPSYPAERVDYLLADCAAPIVVAGPGTAEVLAGRHAAVVTIDGDGIFADPGHTRIAPAEATGANLAYVIYTSGSTGKPKGVTVEHRNLVRLFEQTDPWFHFDERDTWALFHSLSFDFSVWEVWGALLYGGRLVLLPENTARSPARLAALLRAEQVTVLNQTPSAFHQLLTVLATAGNGDGALLGPALRLVVFGGERLEPRMLAPWIERHGDRHPALVNMYGITETTVHCTYRPITAADLGASGTSPIGVPIPDLRVYLMDGDGQPVPDGVPGEMYIAGGGVARGYLNRPELTADRFVTALTERGEERLYRSGDRAVRPPGGELTYLGRVDDQLKIRGFRIEPGEIEQCLAGLPEVARAVVVPREFGDGDVRLVAYLLPARGSGTGEQAEARLATAAERHALARLPRHLRPSVYRVVSEIPMTLQGKVDRDALGK</sequence>
<evidence type="ECO:0000313" key="3">
    <source>
        <dbReference type="EMBL" id="MFC0527592.1"/>
    </source>
</evidence>
<gene>
    <name evidence="3" type="ORF">ACFFIA_07970</name>
</gene>
<feature type="domain" description="AMP-binding enzyme C-terminal" evidence="2">
    <location>
        <begin position="429"/>
        <end position="511"/>
    </location>
</feature>
<dbReference type="CDD" id="cd17643">
    <property type="entry name" value="A_NRPS_Cytc1-like"/>
    <property type="match status" value="1"/>
</dbReference>
<dbReference type="InterPro" id="IPR045851">
    <property type="entry name" value="AMP-bd_C_sf"/>
</dbReference>
<reference evidence="3 4" key="1">
    <citation type="submission" date="2024-09" db="EMBL/GenBank/DDBJ databases">
        <authorList>
            <person name="Sun Q."/>
            <person name="Mori K."/>
        </authorList>
    </citation>
    <scope>NUCLEOTIDE SEQUENCE [LARGE SCALE GENOMIC DNA]</scope>
    <source>
        <strain evidence="3 4">TBRC 3947</strain>
    </source>
</reference>
<feature type="domain" description="AMP-dependent synthetase/ligase" evidence="1">
    <location>
        <begin position="11"/>
        <end position="371"/>
    </location>
</feature>
<dbReference type="Proteomes" id="UP001589867">
    <property type="component" value="Unassembled WGS sequence"/>
</dbReference>
<dbReference type="InterPro" id="IPR020845">
    <property type="entry name" value="AMP-binding_CS"/>
</dbReference>
<dbReference type="SUPFAM" id="SSF56801">
    <property type="entry name" value="Acetyl-CoA synthetase-like"/>
    <property type="match status" value="1"/>
</dbReference>
<dbReference type="Gene3D" id="3.40.50.12780">
    <property type="entry name" value="N-terminal domain of ligase-like"/>
    <property type="match status" value="1"/>
</dbReference>
<dbReference type="RefSeq" id="WP_377247794.1">
    <property type="nucleotide sequence ID" value="NZ_JBHLUH010000009.1"/>
</dbReference>
<dbReference type="PANTHER" id="PTHR45527:SF14">
    <property type="entry name" value="PLIPASTATIN SYNTHASE SUBUNIT B"/>
    <property type="match status" value="1"/>
</dbReference>
<keyword evidence="4" id="KW-1185">Reference proteome</keyword>
<proteinExistence type="predicted"/>
<evidence type="ECO:0000259" key="1">
    <source>
        <dbReference type="Pfam" id="PF00501"/>
    </source>
</evidence>
<dbReference type="EMBL" id="JBHLUH010000009">
    <property type="protein sequence ID" value="MFC0527592.1"/>
    <property type="molecule type" value="Genomic_DNA"/>
</dbReference>
<accession>A0ABV6LYU4</accession>
<dbReference type="PROSITE" id="PS00455">
    <property type="entry name" value="AMP_BINDING"/>
    <property type="match status" value="1"/>
</dbReference>
<evidence type="ECO:0000313" key="4">
    <source>
        <dbReference type="Proteomes" id="UP001589867"/>
    </source>
</evidence>
<dbReference type="NCBIfam" id="TIGR01733">
    <property type="entry name" value="AA-adenyl-dom"/>
    <property type="match status" value="1"/>
</dbReference>
<dbReference type="InterPro" id="IPR000873">
    <property type="entry name" value="AMP-dep_synth/lig_dom"/>
</dbReference>